<organism evidence="1 2">
    <name type="scientific">Trichonephila clavata</name>
    <name type="common">Joro spider</name>
    <name type="synonym">Nephila clavata</name>
    <dbReference type="NCBI Taxonomy" id="2740835"/>
    <lineage>
        <taxon>Eukaryota</taxon>
        <taxon>Metazoa</taxon>
        <taxon>Ecdysozoa</taxon>
        <taxon>Arthropoda</taxon>
        <taxon>Chelicerata</taxon>
        <taxon>Arachnida</taxon>
        <taxon>Araneae</taxon>
        <taxon>Araneomorphae</taxon>
        <taxon>Entelegynae</taxon>
        <taxon>Araneoidea</taxon>
        <taxon>Nephilidae</taxon>
        <taxon>Trichonephila</taxon>
    </lineage>
</organism>
<proteinExistence type="predicted"/>
<evidence type="ECO:0000313" key="2">
    <source>
        <dbReference type="Proteomes" id="UP000887116"/>
    </source>
</evidence>
<gene>
    <name evidence="1" type="ORF">TNCT_671311</name>
</gene>
<name>A0A8X6F729_TRICU</name>
<dbReference type="EMBL" id="BMAO01021007">
    <property type="protein sequence ID" value="GFQ71309.1"/>
    <property type="molecule type" value="Genomic_DNA"/>
</dbReference>
<sequence>MVHIAFSHPLIEDSILKFLLMHTGIAAITHPVCDRGKKRNAESVENMLTSSYIAIGGGASGRVHEKRERLEFEVFVTSKRAKNNFSIGYWIVRTMALIGCPEDA</sequence>
<comment type="caution">
    <text evidence="1">The sequence shown here is derived from an EMBL/GenBank/DDBJ whole genome shotgun (WGS) entry which is preliminary data.</text>
</comment>
<evidence type="ECO:0000313" key="1">
    <source>
        <dbReference type="EMBL" id="GFQ71309.1"/>
    </source>
</evidence>
<protein>
    <submittedName>
        <fullName evidence="1">Uncharacterized protein</fullName>
    </submittedName>
</protein>
<accession>A0A8X6F729</accession>
<reference evidence="1" key="1">
    <citation type="submission" date="2020-07" db="EMBL/GenBank/DDBJ databases">
        <title>Multicomponent nature underlies the extraordinary mechanical properties of spider dragline silk.</title>
        <authorList>
            <person name="Kono N."/>
            <person name="Nakamura H."/>
            <person name="Mori M."/>
            <person name="Yoshida Y."/>
            <person name="Ohtoshi R."/>
            <person name="Malay A.D."/>
            <person name="Moran D.A.P."/>
            <person name="Tomita M."/>
            <person name="Numata K."/>
            <person name="Arakawa K."/>
        </authorList>
    </citation>
    <scope>NUCLEOTIDE SEQUENCE</scope>
</reference>
<keyword evidence="2" id="KW-1185">Reference proteome</keyword>
<dbReference type="Proteomes" id="UP000887116">
    <property type="component" value="Unassembled WGS sequence"/>
</dbReference>
<dbReference type="AlphaFoldDB" id="A0A8X6F729"/>